<dbReference type="GO" id="GO:0003677">
    <property type="term" value="F:DNA binding"/>
    <property type="evidence" value="ECO:0007669"/>
    <property type="project" value="UniProtKB-KW"/>
</dbReference>
<dbReference type="InterPro" id="IPR012318">
    <property type="entry name" value="HTH_CRP"/>
</dbReference>
<keyword evidence="3" id="KW-0804">Transcription</keyword>
<dbReference type="InterPro" id="IPR036390">
    <property type="entry name" value="WH_DNA-bd_sf"/>
</dbReference>
<evidence type="ECO:0000256" key="3">
    <source>
        <dbReference type="ARBA" id="ARBA00023163"/>
    </source>
</evidence>
<dbReference type="Gene3D" id="2.60.120.10">
    <property type="entry name" value="Jelly Rolls"/>
    <property type="match status" value="1"/>
</dbReference>
<evidence type="ECO:0000256" key="2">
    <source>
        <dbReference type="ARBA" id="ARBA00023125"/>
    </source>
</evidence>
<dbReference type="SUPFAM" id="SSF51206">
    <property type="entry name" value="cAMP-binding domain-like"/>
    <property type="match status" value="1"/>
</dbReference>
<name>A0A512NLL3_9HYPH</name>
<evidence type="ECO:0000313" key="7">
    <source>
        <dbReference type="Proteomes" id="UP000321058"/>
    </source>
</evidence>
<dbReference type="InterPro" id="IPR018490">
    <property type="entry name" value="cNMP-bd_dom_sf"/>
</dbReference>
<accession>A0A512NLL3</accession>
<dbReference type="GO" id="GO:0006355">
    <property type="term" value="P:regulation of DNA-templated transcription"/>
    <property type="evidence" value="ECO:0007669"/>
    <property type="project" value="InterPro"/>
</dbReference>
<feature type="domain" description="Cyclic nucleotide-binding" evidence="4">
    <location>
        <begin position="41"/>
        <end position="149"/>
    </location>
</feature>
<dbReference type="OrthoDB" id="7584044at2"/>
<evidence type="ECO:0000313" key="6">
    <source>
        <dbReference type="EMBL" id="GEP59836.1"/>
    </source>
</evidence>
<dbReference type="Proteomes" id="UP000321058">
    <property type="component" value="Unassembled WGS sequence"/>
</dbReference>
<evidence type="ECO:0000259" key="5">
    <source>
        <dbReference type="PROSITE" id="PS51063"/>
    </source>
</evidence>
<dbReference type="Gene3D" id="1.10.10.10">
    <property type="entry name" value="Winged helix-like DNA-binding domain superfamily/Winged helix DNA-binding domain"/>
    <property type="match status" value="1"/>
</dbReference>
<dbReference type="SMART" id="SM00419">
    <property type="entry name" value="HTH_CRP"/>
    <property type="match status" value="1"/>
</dbReference>
<keyword evidence="1" id="KW-0805">Transcription regulation</keyword>
<evidence type="ECO:0000259" key="4">
    <source>
        <dbReference type="PROSITE" id="PS50042"/>
    </source>
</evidence>
<dbReference type="Pfam" id="PF13545">
    <property type="entry name" value="HTH_Crp_2"/>
    <property type="match status" value="1"/>
</dbReference>
<organism evidence="6 7">
    <name type="scientific">Reyranella soli</name>
    <dbReference type="NCBI Taxonomy" id="1230389"/>
    <lineage>
        <taxon>Bacteria</taxon>
        <taxon>Pseudomonadati</taxon>
        <taxon>Pseudomonadota</taxon>
        <taxon>Alphaproteobacteria</taxon>
        <taxon>Hyphomicrobiales</taxon>
        <taxon>Reyranellaceae</taxon>
        <taxon>Reyranella</taxon>
    </lineage>
</organism>
<reference evidence="6 7" key="1">
    <citation type="submission" date="2019-07" db="EMBL/GenBank/DDBJ databases">
        <title>Whole genome shotgun sequence of Reyranella soli NBRC 108950.</title>
        <authorList>
            <person name="Hosoyama A."/>
            <person name="Uohara A."/>
            <person name="Ohji S."/>
            <person name="Ichikawa N."/>
        </authorList>
    </citation>
    <scope>NUCLEOTIDE SEQUENCE [LARGE SCALE GENOMIC DNA]</scope>
    <source>
        <strain evidence="6 7">NBRC 108950</strain>
    </source>
</reference>
<dbReference type="SUPFAM" id="SSF46785">
    <property type="entry name" value="Winged helix' DNA-binding domain"/>
    <property type="match status" value="1"/>
</dbReference>
<dbReference type="InterPro" id="IPR000595">
    <property type="entry name" value="cNMP-bd_dom"/>
</dbReference>
<dbReference type="InterPro" id="IPR036388">
    <property type="entry name" value="WH-like_DNA-bd_sf"/>
</dbReference>
<comment type="caution">
    <text evidence="6">The sequence shown here is derived from an EMBL/GenBank/DDBJ whole genome shotgun (WGS) entry which is preliminary data.</text>
</comment>
<evidence type="ECO:0000256" key="1">
    <source>
        <dbReference type="ARBA" id="ARBA00023015"/>
    </source>
</evidence>
<keyword evidence="7" id="KW-1185">Reference proteome</keyword>
<dbReference type="CDD" id="cd00038">
    <property type="entry name" value="CAP_ED"/>
    <property type="match status" value="1"/>
</dbReference>
<sequence>MHVSTMRDTLTLFVRWDYLGTYMISLLNRSGRQLFDPLIQKLRSLGVDSDTELDAVLNRIKVRAGTRRGEDIIAPGRSARHSTLLLEGVACLYERPPDGNRQIYAFQYSGDFCDLHQHVLPETNNEVAVTALTDCSLGIIEHKDLEQLIAQYPSLGLALWRASMLEASIFRKRLLNVGRQPALQRVAHLLCEQLARREAVGINSATIPLTQMDLADAAGLSIVHINRTFQELRRLNILSKGGRTIKVVDRERLVDLANFDGNYLNMPQLLSHWQVKIEHKRRSQATGLSWVVTG</sequence>
<dbReference type="AlphaFoldDB" id="A0A512NLL3"/>
<dbReference type="PROSITE" id="PS51063">
    <property type="entry name" value="HTH_CRP_2"/>
    <property type="match status" value="1"/>
</dbReference>
<dbReference type="EMBL" id="BKAJ01000141">
    <property type="protein sequence ID" value="GEP59836.1"/>
    <property type="molecule type" value="Genomic_DNA"/>
</dbReference>
<dbReference type="InterPro" id="IPR014710">
    <property type="entry name" value="RmlC-like_jellyroll"/>
</dbReference>
<keyword evidence="2" id="KW-0238">DNA-binding</keyword>
<dbReference type="Pfam" id="PF00027">
    <property type="entry name" value="cNMP_binding"/>
    <property type="match status" value="1"/>
</dbReference>
<feature type="domain" description="HTH crp-type" evidence="5">
    <location>
        <begin position="180"/>
        <end position="251"/>
    </location>
</feature>
<protein>
    <submittedName>
        <fullName evidence="6">Crp/Fnr family transcriptional regulator</fullName>
    </submittedName>
</protein>
<proteinExistence type="predicted"/>
<gene>
    <name evidence="6" type="ORF">RSO01_70020</name>
</gene>
<dbReference type="PROSITE" id="PS50042">
    <property type="entry name" value="CNMP_BINDING_3"/>
    <property type="match status" value="1"/>
</dbReference>